<evidence type="ECO:0000256" key="19">
    <source>
        <dbReference type="PIRSR" id="PIRSR006135-2"/>
    </source>
</evidence>
<evidence type="ECO:0000256" key="6">
    <source>
        <dbReference type="ARBA" id="ARBA00005159"/>
    </source>
</evidence>
<name>A0A315Y2F0_RUMFL</name>
<dbReference type="RefSeq" id="WP_109725966.1">
    <property type="nucleotide sequence ID" value="NZ_CACVSX010000047.1"/>
</dbReference>
<dbReference type="AlphaFoldDB" id="A0A315Y2F0"/>
<dbReference type="PANTHER" id="PTHR34848">
    <property type="match status" value="1"/>
</dbReference>
<dbReference type="SUPFAM" id="SSF52540">
    <property type="entry name" value="P-loop containing nucleoside triphosphate hydrolases"/>
    <property type="match status" value="1"/>
</dbReference>
<evidence type="ECO:0000256" key="4">
    <source>
        <dbReference type="ARBA" id="ARBA00003889"/>
    </source>
</evidence>
<evidence type="ECO:0000256" key="18">
    <source>
        <dbReference type="PIRSR" id="PIRSR006135-1"/>
    </source>
</evidence>
<dbReference type="EMBL" id="QGDI01000003">
    <property type="protein sequence ID" value="PWJ14197.1"/>
    <property type="molecule type" value="Genomic_DNA"/>
</dbReference>
<comment type="catalytic activity">
    <reaction evidence="3">
        <text>adenosylcob(III)inamide + GTP = adenosylcob(III)inamide phosphate + GDP + H(+)</text>
        <dbReference type="Rhea" id="RHEA:15765"/>
        <dbReference type="ChEBI" id="CHEBI:2480"/>
        <dbReference type="ChEBI" id="CHEBI:15378"/>
        <dbReference type="ChEBI" id="CHEBI:37565"/>
        <dbReference type="ChEBI" id="CHEBI:58189"/>
        <dbReference type="ChEBI" id="CHEBI:58502"/>
        <dbReference type="EC" id="2.7.1.156"/>
    </reaction>
</comment>
<dbReference type="CDD" id="cd00544">
    <property type="entry name" value="CobU"/>
    <property type="match status" value="1"/>
</dbReference>
<evidence type="ECO:0000256" key="5">
    <source>
        <dbReference type="ARBA" id="ARBA00004692"/>
    </source>
</evidence>
<evidence type="ECO:0000256" key="14">
    <source>
        <dbReference type="ARBA" id="ARBA00022840"/>
    </source>
</evidence>
<evidence type="ECO:0000256" key="2">
    <source>
        <dbReference type="ARBA" id="ARBA00000711"/>
    </source>
</evidence>
<evidence type="ECO:0000256" key="11">
    <source>
        <dbReference type="ARBA" id="ARBA00022679"/>
    </source>
</evidence>
<dbReference type="GO" id="GO:0008820">
    <property type="term" value="F:cobinamide phosphate guanylyltransferase activity"/>
    <property type="evidence" value="ECO:0007669"/>
    <property type="project" value="UniProtKB-EC"/>
</dbReference>
<keyword evidence="12 19" id="KW-0547">Nucleotide-binding</keyword>
<evidence type="ECO:0000256" key="10">
    <source>
        <dbReference type="ARBA" id="ARBA00022573"/>
    </source>
</evidence>
<evidence type="ECO:0000256" key="13">
    <source>
        <dbReference type="ARBA" id="ARBA00022777"/>
    </source>
</evidence>
<dbReference type="Gene3D" id="3.40.50.300">
    <property type="entry name" value="P-loop containing nucleotide triphosphate hydrolases"/>
    <property type="match status" value="1"/>
</dbReference>
<comment type="similarity">
    <text evidence="7">Belongs to the CobU/CobP family.</text>
</comment>
<keyword evidence="11 20" id="KW-0808">Transferase</keyword>
<protein>
    <recommendedName>
        <fullName evidence="16">Adenosylcobinamide kinase</fullName>
        <ecNumber evidence="8">2.7.1.156</ecNumber>
        <ecNumber evidence="9">2.7.7.62</ecNumber>
    </recommendedName>
    <alternativeName>
        <fullName evidence="17">Adenosylcobinamide-phosphate guanylyltransferase</fullName>
    </alternativeName>
</protein>
<dbReference type="PIRSF" id="PIRSF006135">
    <property type="entry name" value="CobU"/>
    <property type="match status" value="1"/>
</dbReference>
<evidence type="ECO:0000256" key="17">
    <source>
        <dbReference type="ARBA" id="ARBA00030571"/>
    </source>
</evidence>
<comment type="function">
    <text evidence="4">Catalyzes ATP-dependent phosphorylation of adenosylcobinamide and addition of GMP to adenosylcobinamide phosphate.</text>
</comment>
<evidence type="ECO:0000313" key="20">
    <source>
        <dbReference type="EMBL" id="PWJ14197.1"/>
    </source>
</evidence>
<feature type="active site" description="GMP-histidine intermediate" evidence="18">
    <location>
        <position position="48"/>
    </location>
</feature>
<gene>
    <name evidence="20" type="ORF">IE37_01132</name>
</gene>
<dbReference type="InterPro" id="IPR027417">
    <property type="entry name" value="P-loop_NTPase"/>
</dbReference>
<evidence type="ECO:0000256" key="8">
    <source>
        <dbReference type="ARBA" id="ARBA00012016"/>
    </source>
</evidence>
<comment type="catalytic activity">
    <reaction evidence="1">
        <text>adenosylcob(III)inamide + ATP = adenosylcob(III)inamide phosphate + ADP + H(+)</text>
        <dbReference type="Rhea" id="RHEA:15769"/>
        <dbReference type="ChEBI" id="CHEBI:2480"/>
        <dbReference type="ChEBI" id="CHEBI:15378"/>
        <dbReference type="ChEBI" id="CHEBI:30616"/>
        <dbReference type="ChEBI" id="CHEBI:58502"/>
        <dbReference type="ChEBI" id="CHEBI:456216"/>
        <dbReference type="EC" id="2.7.1.156"/>
    </reaction>
</comment>
<evidence type="ECO:0000256" key="7">
    <source>
        <dbReference type="ARBA" id="ARBA00007490"/>
    </source>
</evidence>
<dbReference type="Proteomes" id="UP000245720">
    <property type="component" value="Unassembled WGS sequence"/>
</dbReference>
<dbReference type="EC" id="2.7.1.156" evidence="8"/>
<keyword evidence="20" id="KW-0548">Nucleotidyltransferase</keyword>
<keyword evidence="14" id="KW-0067">ATP-binding</keyword>
<reference evidence="20 21" key="1">
    <citation type="submission" date="2018-05" db="EMBL/GenBank/DDBJ databases">
        <title>The Hungate 1000. A catalogue of reference genomes from the rumen microbiome.</title>
        <authorList>
            <person name="Kelly W."/>
        </authorList>
    </citation>
    <scope>NUCLEOTIDE SEQUENCE [LARGE SCALE GENOMIC DNA]</scope>
    <source>
        <strain evidence="20 21">SAb67</strain>
    </source>
</reference>
<dbReference type="OrthoDB" id="9799422at2"/>
<comment type="pathway">
    <text evidence="6">Cofactor biosynthesis; adenosylcobalamin biosynthesis; adenosylcobalamin from cob(II)yrinate a,c-diamide: step 5/7.</text>
</comment>
<dbReference type="Pfam" id="PF02283">
    <property type="entry name" value="CobU"/>
    <property type="match status" value="1"/>
</dbReference>
<sequence>MITLVTGGTKCGKSGYAEKILERFEGQKYYIATMNPVGDDAEEIIARHVEMRCGKNYVTVERLRDIGDTEIPEGSGVLLECVGNLCANEMFVGTEVLDPAKKIVEGIKRLSEKTSELVIVTNEVGTDGNDYSPDTMSYIKQMGIINCRIAEFADNVVECVYGIPIARKGSIIC</sequence>
<evidence type="ECO:0000256" key="3">
    <source>
        <dbReference type="ARBA" id="ARBA00001522"/>
    </source>
</evidence>
<dbReference type="UniPathway" id="UPA00148">
    <property type="reaction ID" value="UER00236"/>
</dbReference>
<keyword evidence="10" id="KW-0169">Cobalamin biosynthesis</keyword>
<evidence type="ECO:0000256" key="15">
    <source>
        <dbReference type="ARBA" id="ARBA00023134"/>
    </source>
</evidence>
<comment type="pathway">
    <text evidence="5">Cofactor biosynthesis; adenosylcobalamin biosynthesis; adenosylcobalamin from cob(II)yrinate a,c-diamide: step 6/7.</text>
</comment>
<dbReference type="GO" id="GO:0005525">
    <property type="term" value="F:GTP binding"/>
    <property type="evidence" value="ECO:0007669"/>
    <property type="project" value="UniProtKB-KW"/>
</dbReference>
<proteinExistence type="inferred from homology"/>
<keyword evidence="13 20" id="KW-0418">Kinase</keyword>
<dbReference type="PANTHER" id="PTHR34848:SF1">
    <property type="entry name" value="BIFUNCTIONAL ADENOSYLCOBALAMIN BIOSYNTHESIS PROTEIN COBU"/>
    <property type="match status" value="1"/>
</dbReference>
<dbReference type="GO" id="GO:0043752">
    <property type="term" value="F:adenosylcobinamide kinase activity"/>
    <property type="evidence" value="ECO:0007669"/>
    <property type="project" value="UniProtKB-EC"/>
</dbReference>
<feature type="binding site" evidence="19">
    <location>
        <position position="80"/>
    </location>
    <ligand>
        <name>GTP</name>
        <dbReference type="ChEBI" id="CHEBI:37565"/>
    </ligand>
</feature>
<evidence type="ECO:0000256" key="16">
    <source>
        <dbReference type="ARBA" id="ARBA00029570"/>
    </source>
</evidence>
<evidence type="ECO:0000256" key="9">
    <source>
        <dbReference type="ARBA" id="ARBA00012523"/>
    </source>
</evidence>
<accession>A0A315Y2F0</accession>
<evidence type="ECO:0000313" key="21">
    <source>
        <dbReference type="Proteomes" id="UP000245720"/>
    </source>
</evidence>
<feature type="binding site" evidence="19">
    <location>
        <begin position="7"/>
        <end position="14"/>
    </location>
    <ligand>
        <name>GTP</name>
        <dbReference type="ChEBI" id="CHEBI:37565"/>
    </ligand>
</feature>
<comment type="caution">
    <text evidence="20">The sequence shown here is derived from an EMBL/GenBank/DDBJ whole genome shotgun (WGS) entry which is preliminary data.</text>
</comment>
<dbReference type="GO" id="GO:0009236">
    <property type="term" value="P:cobalamin biosynthetic process"/>
    <property type="evidence" value="ECO:0007669"/>
    <property type="project" value="UniProtKB-UniPathway"/>
</dbReference>
<dbReference type="EC" id="2.7.7.62" evidence="9"/>
<evidence type="ECO:0000256" key="1">
    <source>
        <dbReference type="ARBA" id="ARBA00000312"/>
    </source>
</evidence>
<evidence type="ECO:0000256" key="12">
    <source>
        <dbReference type="ARBA" id="ARBA00022741"/>
    </source>
</evidence>
<comment type="catalytic activity">
    <reaction evidence="2">
        <text>adenosylcob(III)inamide phosphate + GTP + H(+) = adenosylcob(III)inamide-GDP + diphosphate</text>
        <dbReference type="Rhea" id="RHEA:22712"/>
        <dbReference type="ChEBI" id="CHEBI:15378"/>
        <dbReference type="ChEBI" id="CHEBI:33019"/>
        <dbReference type="ChEBI" id="CHEBI:37565"/>
        <dbReference type="ChEBI" id="CHEBI:58502"/>
        <dbReference type="ChEBI" id="CHEBI:60487"/>
        <dbReference type="EC" id="2.7.7.62"/>
    </reaction>
</comment>
<dbReference type="InterPro" id="IPR003203">
    <property type="entry name" value="CobU/CobP"/>
</dbReference>
<organism evidence="20 21">
    <name type="scientific">Ruminococcus flavefaciens</name>
    <dbReference type="NCBI Taxonomy" id="1265"/>
    <lineage>
        <taxon>Bacteria</taxon>
        <taxon>Bacillati</taxon>
        <taxon>Bacillota</taxon>
        <taxon>Clostridia</taxon>
        <taxon>Eubacteriales</taxon>
        <taxon>Oscillospiraceae</taxon>
        <taxon>Ruminococcus</taxon>
    </lineage>
</organism>
<dbReference type="GO" id="GO:0005524">
    <property type="term" value="F:ATP binding"/>
    <property type="evidence" value="ECO:0007669"/>
    <property type="project" value="UniProtKB-KW"/>
</dbReference>
<keyword evidence="15 19" id="KW-0342">GTP-binding</keyword>
<feature type="binding site" evidence="19">
    <location>
        <position position="61"/>
    </location>
    <ligand>
        <name>GTP</name>
        <dbReference type="ChEBI" id="CHEBI:37565"/>
    </ligand>
</feature>